<dbReference type="HOGENOM" id="CLU_3208971_0_0_9"/>
<evidence type="ECO:0000256" key="1">
    <source>
        <dbReference type="SAM" id="Phobius"/>
    </source>
</evidence>
<reference evidence="2 3" key="1">
    <citation type="submission" date="2013-08" db="EMBL/GenBank/DDBJ databases">
        <authorList>
            <person name="Weinstock G."/>
            <person name="Sodergren E."/>
            <person name="Wylie T."/>
            <person name="Fulton L."/>
            <person name="Fulton R."/>
            <person name="Fronick C."/>
            <person name="O'Laughlin M."/>
            <person name="Godfrey J."/>
            <person name="Miner T."/>
            <person name="Herter B."/>
            <person name="Appelbaum E."/>
            <person name="Cordes M."/>
            <person name="Lek S."/>
            <person name="Wollam A."/>
            <person name="Pepin K.H."/>
            <person name="Palsikar V.B."/>
            <person name="Mitreva M."/>
            <person name="Wilson R.K."/>
        </authorList>
    </citation>
    <scope>NUCLEOTIDE SEQUENCE [LARGE SCALE GENOMIC DNA]</scope>
    <source>
        <strain evidence="2 3">ATCC 12856</strain>
    </source>
</reference>
<evidence type="ECO:0000313" key="3">
    <source>
        <dbReference type="Proteomes" id="UP000016511"/>
    </source>
</evidence>
<gene>
    <name evidence="2" type="ORF">HMPREF0083_02281</name>
</gene>
<proteinExistence type="predicted"/>
<accession>U1X4V5</accession>
<organism evidence="2 3">
    <name type="scientific">Aneurinibacillus aneurinilyticus ATCC 12856</name>
    <dbReference type="NCBI Taxonomy" id="649747"/>
    <lineage>
        <taxon>Bacteria</taxon>
        <taxon>Bacillati</taxon>
        <taxon>Bacillota</taxon>
        <taxon>Bacilli</taxon>
        <taxon>Bacillales</taxon>
        <taxon>Paenibacillaceae</taxon>
        <taxon>Aneurinibacillus group</taxon>
        <taxon>Aneurinibacillus</taxon>
    </lineage>
</organism>
<evidence type="ECO:0000313" key="2">
    <source>
        <dbReference type="EMBL" id="ERI09573.1"/>
    </source>
</evidence>
<feature type="non-terminal residue" evidence="2">
    <location>
        <position position="1"/>
    </location>
</feature>
<keyword evidence="1" id="KW-0812">Transmembrane</keyword>
<keyword evidence="1" id="KW-0472">Membrane</keyword>
<dbReference type="Proteomes" id="UP000016511">
    <property type="component" value="Unassembled WGS sequence"/>
</dbReference>
<dbReference type="EMBL" id="AWSJ01000146">
    <property type="protein sequence ID" value="ERI09573.1"/>
    <property type="molecule type" value="Genomic_DNA"/>
</dbReference>
<dbReference type="AlphaFoldDB" id="U1X4V5"/>
<keyword evidence="3" id="KW-1185">Reference proteome</keyword>
<name>U1X4V5_ANEAE</name>
<feature type="transmembrane region" description="Helical" evidence="1">
    <location>
        <begin position="6"/>
        <end position="26"/>
    </location>
</feature>
<sequence>FVNGSGRYGIIFENLLVFFSFEFVIIKVLKAAISQHSAHKENVS</sequence>
<comment type="caution">
    <text evidence="2">The sequence shown here is derived from an EMBL/GenBank/DDBJ whole genome shotgun (WGS) entry which is preliminary data.</text>
</comment>
<keyword evidence="1" id="KW-1133">Transmembrane helix</keyword>
<protein>
    <submittedName>
        <fullName evidence="2">Uncharacterized protein</fullName>
    </submittedName>
</protein>